<accession>A0AAV0BB78</accession>
<evidence type="ECO:0000256" key="1">
    <source>
        <dbReference type="SAM" id="Phobius"/>
    </source>
</evidence>
<name>A0AAV0BB78_PHAPC</name>
<keyword evidence="1" id="KW-0812">Transmembrane</keyword>
<dbReference type="EMBL" id="CALTRL010005377">
    <property type="protein sequence ID" value="CAH7684399.1"/>
    <property type="molecule type" value="Genomic_DNA"/>
</dbReference>
<feature type="transmembrane region" description="Helical" evidence="1">
    <location>
        <begin position="28"/>
        <end position="47"/>
    </location>
</feature>
<comment type="caution">
    <text evidence="2">The sequence shown here is derived from an EMBL/GenBank/DDBJ whole genome shotgun (WGS) entry which is preliminary data.</text>
</comment>
<protein>
    <submittedName>
        <fullName evidence="2">Uncharacterized protein</fullName>
    </submittedName>
</protein>
<dbReference type="GO" id="GO:0031932">
    <property type="term" value="C:TORC2 complex"/>
    <property type="evidence" value="ECO:0007669"/>
    <property type="project" value="InterPro"/>
</dbReference>
<dbReference type="PANTHER" id="PTHR13298:SF11">
    <property type="entry name" value="RAPAMYCIN-INSENSITIVE COMPANION OF MTOR"/>
    <property type="match status" value="1"/>
</dbReference>
<dbReference type="AlphaFoldDB" id="A0AAV0BB78"/>
<dbReference type="Proteomes" id="UP001153365">
    <property type="component" value="Unassembled WGS sequence"/>
</dbReference>
<organism evidence="2 3">
    <name type="scientific">Phakopsora pachyrhizi</name>
    <name type="common">Asian soybean rust disease fungus</name>
    <dbReference type="NCBI Taxonomy" id="170000"/>
    <lineage>
        <taxon>Eukaryota</taxon>
        <taxon>Fungi</taxon>
        <taxon>Dikarya</taxon>
        <taxon>Basidiomycota</taxon>
        <taxon>Pucciniomycotina</taxon>
        <taxon>Pucciniomycetes</taxon>
        <taxon>Pucciniales</taxon>
        <taxon>Phakopsoraceae</taxon>
        <taxon>Phakopsora</taxon>
    </lineage>
</organism>
<proteinExistence type="predicted"/>
<keyword evidence="1" id="KW-1133">Transmembrane helix</keyword>
<dbReference type="GO" id="GO:0038203">
    <property type="term" value="P:TORC2 signaling"/>
    <property type="evidence" value="ECO:0007669"/>
    <property type="project" value="TreeGrafter"/>
</dbReference>
<dbReference type="InterPro" id="IPR028268">
    <property type="entry name" value="Pianissimo_fam"/>
</dbReference>
<keyword evidence="3" id="KW-1185">Reference proteome</keyword>
<sequence length="160" mass="18625">MFTLITSRLSKTCLPTEKVLDRASYIDYYLVILLLVFFDVKLLEVLIKMTKTTKTKDIPKSCPMFQRSNSFKDQTPESIEVKKKASLLIAEILDQLSRVLPLHYGTRIQFLPRLFESLLKKGIPETNFICKNPFFMLRGRDSKIYDKTDSWNKLYCIGAD</sequence>
<gene>
    <name evidence="2" type="ORF">PPACK8108_LOCUS18571</name>
</gene>
<evidence type="ECO:0000313" key="2">
    <source>
        <dbReference type="EMBL" id="CAH7684399.1"/>
    </source>
</evidence>
<reference evidence="2" key="1">
    <citation type="submission" date="2022-06" db="EMBL/GenBank/DDBJ databases">
        <authorList>
            <consortium name="SYNGENTA / RWTH Aachen University"/>
        </authorList>
    </citation>
    <scope>NUCLEOTIDE SEQUENCE</scope>
</reference>
<evidence type="ECO:0000313" key="3">
    <source>
        <dbReference type="Proteomes" id="UP001153365"/>
    </source>
</evidence>
<keyword evidence="1" id="KW-0472">Membrane</keyword>
<dbReference type="PANTHER" id="PTHR13298">
    <property type="entry name" value="CYTOSOLIC REGULATOR PIANISSIMO"/>
    <property type="match status" value="1"/>
</dbReference>